<dbReference type="Pfam" id="PF13614">
    <property type="entry name" value="AAA_31"/>
    <property type="match status" value="1"/>
</dbReference>
<evidence type="ECO:0000256" key="2">
    <source>
        <dbReference type="ARBA" id="ARBA00022840"/>
    </source>
</evidence>
<dbReference type="EMBL" id="CAJZAG010000010">
    <property type="protein sequence ID" value="CAG9181313.1"/>
    <property type="molecule type" value="Genomic_DNA"/>
</dbReference>
<reference evidence="4 5" key="1">
    <citation type="submission" date="2021-08" db="EMBL/GenBank/DDBJ databases">
        <authorList>
            <person name="Peeters C."/>
        </authorList>
    </citation>
    <scope>NUCLEOTIDE SEQUENCE [LARGE SCALE GENOMIC DNA]</scope>
    <source>
        <strain evidence="4 5">LMG 32289</strain>
    </source>
</reference>
<dbReference type="InterPro" id="IPR027417">
    <property type="entry name" value="P-loop_NTPase"/>
</dbReference>
<evidence type="ECO:0000256" key="1">
    <source>
        <dbReference type="ARBA" id="ARBA00022741"/>
    </source>
</evidence>
<dbReference type="PANTHER" id="PTHR43384">
    <property type="entry name" value="SEPTUM SITE-DETERMINING PROTEIN MIND HOMOLOG, CHLOROPLASTIC-RELATED"/>
    <property type="match status" value="1"/>
</dbReference>
<keyword evidence="5" id="KW-1185">Reference proteome</keyword>
<dbReference type="InterPro" id="IPR050625">
    <property type="entry name" value="ParA/MinD_ATPase"/>
</dbReference>
<dbReference type="Gene3D" id="3.40.50.300">
    <property type="entry name" value="P-loop containing nucleotide triphosphate hydrolases"/>
    <property type="match status" value="1"/>
</dbReference>
<feature type="domain" description="AAA" evidence="3">
    <location>
        <begin position="20"/>
        <end position="110"/>
    </location>
</feature>
<dbReference type="SUPFAM" id="SSF52540">
    <property type="entry name" value="P-loop containing nucleoside triphosphate hydrolases"/>
    <property type="match status" value="1"/>
</dbReference>
<dbReference type="Proteomes" id="UP000706525">
    <property type="component" value="Unassembled WGS sequence"/>
</dbReference>
<evidence type="ECO:0000313" key="4">
    <source>
        <dbReference type="EMBL" id="CAG9181313.1"/>
    </source>
</evidence>
<gene>
    <name evidence="4" type="primary">ylxH</name>
    <name evidence="4" type="ORF">LMG32289_04798</name>
</gene>
<name>A0ABN7Z7T7_9BURK</name>
<accession>A0ABN7Z7T7</accession>
<dbReference type="InterPro" id="IPR025669">
    <property type="entry name" value="AAA_dom"/>
</dbReference>
<comment type="caution">
    <text evidence="4">The sequence shown here is derived from an EMBL/GenBank/DDBJ whole genome shotgun (WGS) entry which is preliminary data.</text>
</comment>
<protein>
    <submittedName>
        <fullName evidence="4">Flagellum site-determining protein YlxH</fullName>
    </submittedName>
</protein>
<proteinExistence type="predicted"/>
<evidence type="ECO:0000313" key="5">
    <source>
        <dbReference type="Proteomes" id="UP000706525"/>
    </source>
</evidence>
<evidence type="ECO:0000259" key="3">
    <source>
        <dbReference type="Pfam" id="PF13614"/>
    </source>
</evidence>
<keyword evidence="2" id="KW-0067">ATP-binding</keyword>
<dbReference type="PANTHER" id="PTHR43384:SF6">
    <property type="entry name" value="SEPTUM SITE-DETERMINING PROTEIN MIND HOMOLOG, CHLOROPLASTIC"/>
    <property type="match status" value="1"/>
</dbReference>
<keyword evidence="1" id="KW-0547">Nucleotide-binding</keyword>
<organism evidence="4 5">
    <name type="scientific">Cupriavidus pampae</name>
    <dbReference type="NCBI Taxonomy" id="659251"/>
    <lineage>
        <taxon>Bacteria</taxon>
        <taxon>Pseudomonadati</taxon>
        <taxon>Pseudomonadota</taxon>
        <taxon>Betaproteobacteria</taxon>
        <taxon>Burkholderiales</taxon>
        <taxon>Burkholderiaceae</taxon>
        <taxon>Cupriavidus</taxon>
    </lineage>
</organism>
<sequence>MLGSDQAESLRRMLAPRVTRRIAVVASEPGAGATTVALGLSNALALQGERVLLVDEDRQGARATRLAGATPKASLADVLAGRMPLAEALGTRPASGLAVLEAGNMMADIAMDGHEGRDGRALADLRTVVIDARAAQDGSLSPLAGAAHNFVIVMRPDATSITAAYACIKRLHHQYACRRFHLVVNMASSEAAVTAITGNLARTAGQYLGVEASSAGALPVDPLVVRGLHLGRCVVEAFPAAAATTALRRMAGAINGWPLRTETAVPRSMAAAMPA</sequence>